<organism evidence="1">
    <name type="scientific">Blumeria graminis f. sp. tritici 96224</name>
    <dbReference type="NCBI Taxonomy" id="1268274"/>
    <lineage>
        <taxon>Eukaryota</taxon>
        <taxon>Fungi</taxon>
        <taxon>Dikarya</taxon>
        <taxon>Ascomycota</taxon>
        <taxon>Pezizomycotina</taxon>
        <taxon>Leotiomycetes</taxon>
        <taxon>Erysiphales</taxon>
        <taxon>Erysiphaceae</taxon>
        <taxon>Blumeria</taxon>
    </lineage>
</organism>
<name>A0A381L6A1_BLUGR</name>
<accession>A0A381L6A1</accession>
<reference evidence="1" key="1">
    <citation type="submission" date="2018-07" db="EMBL/GenBank/DDBJ databases">
        <authorList>
            <person name="Quirk P.G."/>
            <person name="Krulwich T.A."/>
        </authorList>
    </citation>
    <scope>NUCLEOTIDE SEQUENCE</scope>
    <source>
        <strain evidence="1">96224</strain>
    </source>
</reference>
<proteinExistence type="predicted"/>
<protein>
    <submittedName>
        <fullName evidence="1">Bgt-20131</fullName>
    </submittedName>
</protein>
<dbReference type="AlphaFoldDB" id="A0A381L6A1"/>
<evidence type="ECO:0000313" key="1">
    <source>
        <dbReference type="EMBL" id="SUZ09097.1"/>
    </source>
</evidence>
<sequence length="86" mass="10095">MSRITAQRTRIRRAEAQFLPLPHPARTRALDTLLISSLSFTFNPSHFSSQRLLSIQELFASSDALSSRPLRHLLFFFLFFFNYRFS</sequence>
<gene>
    <name evidence="1" type="ORF">BGT96224V2_LOCUS2241</name>
</gene>
<dbReference type="EMBL" id="UIGY01000039">
    <property type="protein sequence ID" value="SUZ09097.1"/>
    <property type="molecule type" value="Genomic_DNA"/>
</dbReference>